<keyword evidence="2" id="KW-1133">Transmembrane helix</keyword>
<comment type="caution">
    <text evidence="3">The sequence shown here is derived from an EMBL/GenBank/DDBJ whole genome shotgun (WGS) entry which is preliminary data.</text>
</comment>
<evidence type="ECO:0000313" key="3">
    <source>
        <dbReference type="EMBL" id="MQS35136.1"/>
    </source>
</evidence>
<evidence type="ECO:0008006" key="5">
    <source>
        <dbReference type="Google" id="ProtNLM"/>
    </source>
</evidence>
<feature type="region of interest" description="Disordered" evidence="1">
    <location>
        <begin position="1"/>
        <end position="26"/>
    </location>
</feature>
<feature type="region of interest" description="Disordered" evidence="1">
    <location>
        <begin position="65"/>
        <end position="124"/>
    </location>
</feature>
<evidence type="ECO:0000256" key="2">
    <source>
        <dbReference type="SAM" id="Phobius"/>
    </source>
</evidence>
<dbReference type="EMBL" id="VDEQ01000054">
    <property type="protein sequence ID" value="MQS35136.1"/>
    <property type="molecule type" value="Genomic_DNA"/>
</dbReference>
<accession>A0ABW9NP90</accession>
<feature type="compositionally biased region" description="Pro residues" evidence="1">
    <location>
        <begin position="86"/>
        <end position="104"/>
    </location>
</feature>
<sequence>MSDHDDRVAAQLRSAADQAGEWTRPVGVRALAARAGERRRRRALAVTGAGVLCAVASVVAVVFTGADPGPESPLPPASITSELPPTRQPAPTPSPTLPPQPPTPLETSLPPASTLIGTPAAPGR</sequence>
<keyword evidence="2" id="KW-0472">Membrane</keyword>
<feature type="transmembrane region" description="Helical" evidence="2">
    <location>
        <begin position="43"/>
        <end position="66"/>
    </location>
</feature>
<proteinExistence type="predicted"/>
<reference evidence="3 4" key="1">
    <citation type="submission" date="2019-06" db="EMBL/GenBank/DDBJ databases">
        <title>Comparative genomics and metabolomics analyses of clavulanic acid producing Streptomyces species provides insight into specialized metabolism and evolution of beta-lactam biosynthetic gene clusters.</title>
        <authorList>
            <person name="Moore M.A."/>
            <person name="Cruz-Morales P."/>
            <person name="Barona Gomez F."/>
            <person name="Kapil T."/>
        </authorList>
    </citation>
    <scope>NUCLEOTIDE SEQUENCE [LARGE SCALE GENOMIC DNA]</scope>
    <source>
        <strain evidence="3 4">T-272</strain>
    </source>
</reference>
<feature type="compositionally biased region" description="Low complexity" evidence="1">
    <location>
        <begin position="105"/>
        <end position="115"/>
    </location>
</feature>
<dbReference type="RefSeq" id="WP_153481460.1">
    <property type="nucleotide sequence ID" value="NZ_VDEQ01000054.1"/>
</dbReference>
<protein>
    <recommendedName>
        <fullName evidence="5">Cellulase</fullName>
    </recommendedName>
</protein>
<gene>
    <name evidence="3" type="ORF">FFZ77_05735</name>
</gene>
<organism evidence="3 4">
    <name type="scientific">Streptomyces katsurahamanus</name>
    <dbReference type="NCBI Taxonomy" id="2577098"/>
    <lineage>
        <taxon>Bacteria</taxon>
        <taxon>Bacillati</taxon>
        <taxon>Actinomycetota</taxon>
        <taxon>Actinomycetes</taxon>
        <taxon>Kitasatosporales</taxon>
        <taxon>Streptomycetaceae</taxon>
        <taxon>Streptomyces</taxon>
    </lineage>
</organism>
<name>A0ABW9NP90_9ACTN</name>
<keyword evidence="2" id="KW-0812">Transmembrane</keyword>
<keyword evidence="4" id="KW-1185">Reference proteome</keyword>
<dbReference type="Proteomes" id="UP000460558">
    <property type="component" value="Unassembled WGS sequence"/>
</dbReference>
<evidence type="ECO:0000256" key="1">
    <source>
        <dbReference type="SAM" id="MobiDB-lite"/>
    </source>
</evidence>
<evidence type="ECO:0000313" key="4">
    <source>
        <dbReference type="Proteomes" id="UP000460558"/>
    </source>
</evidence>